<accession>A0A132NS22</accession>
<name>A0A132NS22_GIAIN</name>
<dbReference type="Proteomes" id="UP000070089">
    <property type="component" value="Unassembled WGS sequence"/>
</dbReference>
<sequence>MLGLVQRYAFPSSAVSDMLESNMETIYSTHFEKRKLEETKH</sequence>
<keyword evidence="1" id="KW-0689">Ribosomal protein</keyword>
<dbReference type="GO" id="GO:0005840">
    <property type="term" value="C:ribosome"/>
    <property type="evidence" value="ECO:0007669"/>
    <property type="project" value="UniProtKB-KW"/>
</dbReference>
<evidence type="ECO:0000313" key="1">
    <source>
        <dbReference type="EMBL" id="KWX12522.1"/>
    </source>
</evidence>
<proteinExistence type="predicted"/>
<dbReference type="EMBL" id="JXTI01000113">
    <property type="protein sequence ID" value="KWX12522.1"/>
    <property type="molecule type" value="Genomic_DNA"/>
</dbReference>
<reference evidence="1 2" key="1">
    <citation type="journal article" date="2015" name="Mol. Biochem. Parasitol.">
        <title>Identification of polymorphic genes for use in assemblage B genotyping assays through comparative genomics of multiple assemblage B Giardia duodenalis isolates.</title>
        <authorList>
            <person name="Wielinga C."/>
            <person name="Thompson R.C."/>
            <person name="Monis P."/>
            <person name="Ryan U."/>
        </authorList>
    </citation>
    <scope>NUCLEOTIDE SEQUENCE [LARGE SCALE GENOMIC DNA]</scope>
    <source>
        <strain evidence="1 2">BAH15c1</strain>
    </source>
</reference>
<dbReference type="VEuPathDB" id="GiardiaDB:QR46_3509"/>
<dbReference type="AlphaFoldDB" id="A0A132NS22"/>
<protein>
    <submittedName>
        <fullName evidence="1">LSU ribosomal protein L19E</fullName>
    </submittedName>
</protein>
<evidence type="ECO:0000313" key="2">
    <source>
        <dbReference type="Proteomes" id="UP000070089"/>
    </source>
</evidence>
<comment type="caution">
    <text evidence="1">The sequence shown here is derived from an EMBL/GenBank/DDBJ whole genome shotgun (WGS) entry which is preliminary data.</text>
</comment>
<gene>
    <name evidence="1" type="ORF">QR46_3509</name>
</gene>
<organism evidence="1 2">
    <name type="scientific">Giardia duodenalis assemblage B</name>
    <dbReference type="NCBI Taxonomy" id="1394984"/>
    <lineage>
        <taxon>Eukaryota</taxon>
        <taxon>Metamonada</taxon>
        <taxon>Diplomonadida</taxon>
        <taxon>Hexamitidae</taxon>
        <taxon>Giardiinae</taxon>
        <taxon>Giardia</taxon>
    </lineage>
</organism>
<keyword evidence="1" id="KW-0687">Ribonucleoprotein</keyword>